<reference evidence="3 4" key="1">
    <citation type="submission" date="2023-07" db="EMBL/GenBank/DDBJ databases">
        <title>Sequencing the genomes of 1000 actinobacteria strains.</title>
        <authorList>
            <person name="Klenk H.-P."/>
        </authorList>
    </citation>
    <scope>NUCLEOTIDE SEQUENCE [LARGE SCALE GENOMIC DNA]</scope>
    <source>
        <strain evidence="3 4">DSM 14785</strain>
    </source>
</reference>
<protein>
    <submittedName>
        <fullName evidence="3">Uncharacterized protein</fullName>
    </submittedName>
</protein>
<proteinExistence type="predicted"/>
<keyword evidence="2" id="KW-0812">Transmembrane</keyword>
<dbReference type="RefSeq" id="WP_070320091.1">
    <property type="nucleotide sequence ID" value="NZ_JAUSVM010000001.1"/>
</dbReference>
<comment type="caution">
    <text evidence="3">The sequence shown here is derived from an EMBL/GenBank/DDBJ whole genome shotgun (WGS) entry which is preliminary data.</text>
</comment>
<sequence>MSTPAAPATPGPARRAPWWPWAVAVVVLVGVVVALLLTRGDGDDAAAPTTSPTPAATTPTTATSPSATPAASPTATAGCAPTGDGPPAGADVREVVDVDGDGRPDQAWLTGGADRRIGITTASGATFSAAIDSASPVPASAVVQRVQADAIPVVLVDLGREARLWSVVDCGLVAPTNAQGQAYTFDRGFAGQGTGVGCTQDGGALRLAGLDAVSADGGTFTVTRTWVDLGDGGRTARNGAAVQVATGAAADDPVVTTAQQVSCGDLLAGRDGPVEPAS</sequence>
<keyword evidence="4" id="KW-1185">Reference proteome</keyword>
<feature type="region of interest" description="Disordered" evidence="1">
    <location>
        <begin position="41"/>
        <end position="92"/>
    </location>
</feature>
<dbReference type="EMBL" id="JAUSVM010000001">
    <property type="protein sequence ID" value="MDQ0425214.1"/>
    <property type="molecule type" value="Genomic_DNA"/>
</dbReference>
<evidence type="ECO:0000313" key="3">
    <source>
        <dbReference type="EMBL" id="MDQ0425214.1"/>
    </source>
</evidence>
<evidence type="ECO:0000256" key="2">
    <source>
        <dbReference type="SAM" id="Phobius"/>
    </source>
</evidence>
<feature type="transmembrane region" description="Helical" evidence="2">
    <location>
        <begin position="18"/>
        <end position="37"/>
    </location>
</feature>
<keyword evidence="2" id="KW-0472">Membrane</keyword>
<dbReference type="Proteomes" id="UP001240250">
    <property type="component" value="Unassembled WGS sequence"/>
</dbReference>
<accession>A0ABU0GJX1</accession>
<organism evidence="3 4">
    <name type="scientific">Cellulomonas iranensis</name>
    <dbReference type="NCBI Taxonomy" id="76862"/>
    <lineage>
        <taxon>Bacteria</taxon>
        <taxon>Bacillati</taxon>
        <taxon>Actinomycetota</taxon>
        <taxon>Actinomycetes</taxon>
        <taxon>Micrococcales</taxon>
        <taxon>Cellulomonadaceae</taxon>
        <taxon>Cellulomonas</taxon>
    </lineage>
</organism>
<evidence type="ECO:0000313" key="4">
    <source>
        <dbReference type="Proteomes" id="UP001240250"/>
    </source>
</evidence>
<feature type="compositionally biased region" description="Low complexity" evidence="1">
    <location>
        <begin position="41"/>
        <end position="90"/>
    </location>
</feature>
<evidence type="ECO:0000256" key="1">
    <source>
        <dbReference type="SAM" id="MobiDB-lite"/>
    </source>
</evidence>
<name>A0ABU0GJX1_9CELL</name>
<gene>
    <name evidence="3" type="ORF">JO380_001595</name>
</gene>
<keyword evidence="2" id="KW-1133">Transmembrane helix</keyword>